<gene>
    <name evidence="1" type="ORF">BRAFLDRAFT_79217</name>
</gene>
<sequence length="262" mass="29393">MATPSWEQQFTCTWVNPGRLDMSGFPEDMPTCLQFYLRSIRSQQWMAALKMIQRGQSHSFANESGIVFPKDYESSSNSSSEEKEQSKGPLQEDEVAFFAGFFSKDRVKKSVFLITIRKCLEERRRQCECDPFDGEEQFLTYVSEETFPEPGTMAVAEPSKKGEKETIDALTMLEEEKNAQLQLSVGFEAAKQAHLFRASVHSSDPMKVKYNCMHAGISFGNPDMSSSSGLNYLQVSIAESTPRAVPAFTRADVARLVGQTSL</sequence>
<proteinExistence type="predicted"/>
<dbReference type="EMBL" id="GG666512">
    <property type="protein sequence ID" value="EEN60493.1"/>
    <property type="molecule type" value="Genomic_DNA"/>
</dbReference>
<protein>
    <submittedName>
        <fullName evidence="1">Uncharacterized protein</fullName>
    </submittedName>
</protein>
<reference evidence="1" key="1">
    <citation type="journal article" date="2008" name="Nature">
        <title>The amphioxus genome and the evolution of the chordate karyotype.</title>
        <authorList>
            <consortium name="US DOE Joint Genome Institute (JGI-PGF)"/>
            <person name="Putnam N.H."/>
            <person name="Butts T."/>
            <person name="Ferrier D.E.K."/>
            <person name="Furlong R.F."/>
            <person name="Hellsten U."/>
            <person name="Kawashima T."/>
            <person name="Robinson-Rechavi M."/>
            <person name="Shoguchi E."/>
            <person name="Terry A."/>
            <person name="Yu J.-K."/>
            <person name="Benito-Gutierrez E.L."/>
            <person name="Dubchak I."/>
            <person name="Garcia-Fernandez J."/>
            <person name="Gibson-Brown J.J."/>
            <person name="Grigoriev I.V."/>
            <person name="Horton A.C."/>
            <person name="de Jong P.J."/>
            <person name="Jurka J."/>
            <person name="Kapitonov V.V."/>
            <person name="Kohara Y."/>
            <person name="Kuroki Y."/>
            <person name="Lindquist E."/>
            <person name="Lucas S."/>
            <person name="Osoegawa K."/>
            <person name="Pennacchio L.A."/>
            <person name="Salamov A.A."/>
            <person name="Satou Y."/>
            <person name="Sauka-Spengler T."/>
            <person name="Schmutz J."/>
            <person name="Shin-I T."/>
            <person name="Toyoda A."/>
            <person name="Bronner-Fraser M."/>
            <person name="Fujiyama A."/>
            <person name="Holland L.Z."/>
            <person name="Holland P.W.H."/>
            <person name="Satoh N."/>
            <person name="Rokhsar D.S."/>
        </authorList>
    </citation>
    <scope>NUCLEOTIDE SEQUENCE [LARGE SCALE GENOMIC DNA]</scope>
    <source>
        <strain evidence="1">S238N-H82</strain>
        <tissue evidence="1">Testes</tissue>
    </source>
</reference>
<accession>C3YH22</accession>
<dbReference type="InParanoid" id="C3YH22"/>
<evidence type="ECO:0000313" key="1">
    <source>
        <dbReference type="EMBL" id="EEN60493.1"/>
    </source>
</evidence>
<name>C3YH22_BRAFL</name>
<organism>
    <name type="scientific">Branchiostoma floridae</name>
    <name type="common">Florida lancelet</name>
    <name type="synonym">Amphioxus</name>
    <dbReference type="NCBI Taxonomy" id="7739"/>
    <lineage>
        <taxon>Eukaryota</taxon>
        <taxon>Metazoa</taxon>
        <taxon>Chordata</taxon>
        <taxon>Cephalochordata</taxon>
        <taxon>Leptocardii</taxon>
        <taxon>Amphioxiformes</taxon>
        <taxon>Branchiostomatidae</taxon>
        <taxon>Branchiostoma</taxon>
    </lineage>
</organism>
<dbReference type="AlphaFoldDB" id="C3YH22"/>